<dbReference type="Proteomes" id="UP000291078">
    <property type="component" value="Unassembled WGS sequence"/>
</dbReference>
<dbReference type="EMBL" id="SGXM01000002">
    <property type="protein sequence ID" value="RZT39522.1"/>
    <property type="molecule type" value="Genomic_DNA"/>
</dbReference>
<evidence type="ECO:0000313" key="2">
    <source>
        <dbReference type="EMBL" id="RZT39522.1"/>
    </source>
</evidence>
<gene>
    <name evidence="2" type="ORF">EV147_2717</name>
</gene>
<proteinExistence type="predicted"/>
<keyword evidence="3" id="KW-1185">Reference proteome</keyword>
<evidence type="ECO:0000313" key="3">
    <source>
        <dbReference type="Proteomes" id="UP000291078"/>
    </source>
</evidence>
<feature type="region of interest" description="Disordered" evidence="1">
    <location>
        <begin position="1"/>
        <end position="48"/>
    </location>
</feature>
<protein>
    <submittedName>
        <fullName evidence="2">Uncharacterized protein</fullName>
    </submittedName>
</protein>
<evidence type="ECO:0000256" key="1">
    <source>
        <dbReference type="SAM" id="MobiDB-lite"/>
    </source>
</evidence>
<comment type="caution">
    <text evidence="2">The sequence shown here is derived from an EMBL/GenBank/DDBJ whole genome shotgun (WGS) entry which is preliminary data.</text>
</comment>
<organism evidence="2 3">
    <name type="scientific">Cupriavidus agavae</name>
    <dbReference type="NCBI Taxonomy" id="1001822"/>
    <lineage>
        <taxon>Bacteria</taxon>
        <taxon>Pseudomonadati</taxon>
        <taxon>Pseudomonadota</taxon>
        <taxon>Betaproteobacteria</taxon>
        <taxon>Burkholderiales</taxon>
        <taxon>Burkholderiaceae</taxon>
        <taxon>Cupriavidus</taxon>
    </lineage>
</organism>
<reference evidence="2 3" key="1">
    <citation type="journal article" date="2015" name="Stand. Genomic Sci.">
        <title>Genomic Encyclopedia of Bacterial and Archaeal Type Strains, Phase III: the genomes of soil and plant-associated and newly described type strains.</title>
        <authorList>
            <person name="Whitman W.B."/>
            <person name="Woyke T."/>
            <person name="Klenk H.P."/>
            <person name="Zhou Y."/>
            <person name="Lilburn T.G."/>
            <person name="Beck B.J."/>
            <person name="De Vos P."/>
            <person name="Vandamme P."/>
            <person name="Eisen J.A."/>
            <person name="Garrity G."/>
            <person name="Hugenholtz P."/>
            <person name="Kyrpides N.C."/>
        </authorList>
    </citation>
    <scope>NUCLEOTIDE SEQUENCE [LARGE SCALE GENOMIC DNA]</scope>
    <source>
        <strain evidence="2 3">ASC-9842</strain>
    </source>
</reference>
<dbReference type="AlphaFoldDB" id="A0A4Q7S3Z3"/>
<feature type="compositionally biased region" description="Polar residues" evidence="1">
    <location>
        <begin position="18"/>
        <end position="32"/>
    </location>
</feature>
<sequence>MKKGRAKRPGMGMIAQGNLAQKRNTGRNAGNIGSTGGNAGTADGTRREYQAAGVRCQASGGCCMAARSSSTGIDFDVGVLQRSPTLSSGTSGLVSG</sequence>
<accession>A0A4Q7S3Z3</accession>
<name>A0A4Q7S3Z3_9BURK</name>